<keyword evidence="4" id="KW-1185">Reference proteome</keyword>
<dbReference type="PANTHER" id="PTHR32309:SF31">
    <property type="entry name" value="CAPSULAR EXOPOLYSACCHARIDE FAMILY"/>
    <property type="match status" value="1"/>
</dbReference>
<feature type="transmembrane region" description="Helical" evidence="2">
    <location>
        <begin position="427"/>
        <end position="447"/>
    </location>
</feature>
<evidence type="ECO:0000256" key="1">
    <source>
        <dbReference type="SAM" id="Coils"/>
    </source>
</evidence>
<evidence type="ECO:0000313" key="4">
    <source>
        <dbReference type="Proteomes" id="UP000305709"/>
    </source>
</evidence>
<dbReference type="AlphaFoldDB" id="A0A5C4NQ56"/>
<protein>
    <submittedName>
        <fullName evidence="3">Lipopolysaccharide biosynthesis protein</fullName>
    </submittedName>
</protein>
<reference evidence="3 4" key="1">
    <citation type="submission" date="2019-06" db="EMBL/GenBank/DDBJ databases">
        <authorList>
            <person name="Jiang L."/>
        </authorList>
    </citation>
    <scope>NUCLEOTIDE SEQUENCE [LARGE SCALE GENOMIC DNA]</scope>
    <source>
        <strain evidence="3 4">YIM 48858</strain>
    </source>
</reference>
<keyword evidence="1" id="KW-0175">Coiled coil</keyword>
<evidence type="ECO:0000313" key="3">
    <source>
        <dbReference type="EMBL" id="TNC74797.1"/>
    </source>
</evidence>
<sequence>MTMDTKFYLLVFLRRLPYVLLLTVMGAVLGATVAVLLPPVYVAQAKLVVESEQIPGDLAASTVRTAATETLQIIQQRILTRETLLEMANRLDIYEARPGQAARPMEADDLVEDMRERIVIATSGGGVATSRNAPPQATLVDVSFTAGTPQLAATVANEVVTLILSENVSLRTRAAGQTLEFFTQEVERLDQEVARKGAAVSAFQEANRDALPDSLEFRRSRLVTDQERLTQIQRDEAGLRDRRARLVELFESTGSVGLAGTEQAQLTPEQRQLQDLRNQLASLQAVLSPTNPRISVLQNQIRALEGQVAANQGTAVANSADSGLTAYELQLADLDAQLEFLEQQREQIQTVLAELQQTIEATPGNAVTLAELQRDYENTRSQYDQAVQRRAVAETGEMIETLSRGQRISVIEQAVPPAAPESPNRPLIAAAGLGLGVVLGLGLVALLELSDRTIRRPIELTSQLGIQPFAALPMLQSRYDIRRRRLRIVTAFLVVLVVIPGALWLIHSQVVPLDMMADRLLDRLATSHPVIPDTFG</sequence>
<evidence type="ECO:0000256" key="2">
    <source>
        <dbReference type="SAM" id="Phobius"/>
    </source>
</evidence>
<keyword evidence="2" id="KW-0472">Membrane</keyword>
<feature type="transmembrane region" description="Helical" evidence="2">
    <location>
        <begin position="486"/>
        <end position="506"/>
    </location>
</feature>
<dbReference type="EMBL" id="VDFV01000001">
    <property type="protein sequence ID" value="TNC74797.1"/>
    <property type="molecule type" value="Genomic_DNA"/>
</dbReference>
<organism evidence="3 4">
    <name type="scientific">Rubellimicrobium roseum</name>
    <dbReference type="NCBI Taxonomy" id="687525"/>
    <lineage>
        <taxon>Bacteria</taxon>
        <taxon>Pseudomonadati</taxon>
        <taxon>Pseudomonadota</taxon>
        <taxon>Alphaproteobacteria</taxon>
        <taxon>Rhodobacterales</taxon>
        <taxon>Roseobacteraceae</taxon>
        <taxon>Rubellimicrobium</taxon>
    </lineage>
</organism>
<comment type="caution">
    <text evidence="3">The sequence shown here is derived from an EMBL/GenBank/DDBJ whole genome shotgun (WGS) entry which is preliminary data.</text>
</comment>
<proteinExistence type="predicted"/>
<accession>A0A5C4NQ56</accession>
<name>A0A5C4NQ56_9RHOB</name>
<dbReference type="PANTHER" id="PTHR32309">
    <property type="entry name" value="TYROSINE-PROTEIN KINASE"/>
    <property type="match status" value="1"/>
</dbReference>
<keyword evidence="2" id="KW-1133">Transmembrane helix</keyword>
<keyword evidence="2" id="KW-0812">Transmembrane</keyword>
<dbReference type="Gene3D" id="1.10.287.1490">
    <property type="match status" value="1"/>
</dbReference>
<dbReference type="OrthoDB" id="8114194at2"/>
<feature type="coiled-coil region" evidence="1">
    <location>
        <begin position="324"/>
        <end position="389"/>
    </location>
</feature>
<dbReference type="Proteomes" id="UP000305709">
    <property type="component" value="Unassembled WGS sequence"/>
</dbReference>
<dbReference type="InterPro" id="IPR050445">
    <property type="entry name" value="Bact_polysacc_biosynth/exp"/>
</dbReference>
<gene>
    <name evidence="3" type="ORF">FHG71_01300</name>
</gene>